<protein>
    <submittedName>
        <fullName evidence="1">Uncharacterized protein</fullName>
    </submittedName>
</protein>
<dbReference type="AlphaFoldDB" id="A0A7G9T4R3"/>
<gene>
    <name evidence="1" type="ORF">H9L19_06860</name>
</gene>
<keyword evidence="2" id="KW-1185">Reference proteome</keyword>
<evidence type="ECO:0000313" key="2">
    <source>
        <dbReference type="Proteomes" id="UP000515800"/>
    </source>
</evidence>
<dbReference type="RefSeq" id="WP_187528923.1">
    <property type="nucleotide sequence ID" value="NZ_CP060724.1"/>
</dbReference>
<proteinExistence type="predicted"/>
<dbReference type="Gene3D" id="2.60.520.10">
    <property type="entry name" value="Phage fibre proteins"/>
    <property type="match status" value="1"/>
</dbReference>
<accession>A0A7G9T4R3</accession>
<dbReference type="Proteomes" id="UP000515800">
    <property type="component" value="Chromosome"/>
</dbReference>
<organism evidence="1 2">
    <name type="scientific">Weissella diestrammenae</name>
    <dbReference type="NCBI Taxonomy" id="1162633"/>
    <lineage>
        <taxon>Bacteria</taxon>
        <taxon>Bacillati</taxon>
        <taxon>Bacillota</taxon>
        <taxon>Bacilli</taxon>
        <taxon>Lactobacillales</taxon>
        <taxon>Lactobacillaceae</taxon>
        <taxon>Weissella</taxon>
    </lineage>
</organism>
<dbReference type="EMBL" id="CP060724">
    <property type="protein sequence ID" value="QNN75088.1"/>
    <property type="molecule type" value="Genomic_DNA"/>
</dbReference>
<name>A0A7G9T4R3_9LACO</name>
<sequence length="339" mass="36862">MTIEGYQFDRAKVTAKADATLYDSLAGDQSHILKGFGDEMSVTSTGLNLTVGTGLALIQGRMVRITEPEAISIPANVSGYLSITIDLTKENESTGTPGNYDYVVTNNQVEVEFVTNIISGDLNNDEMINNFILGTITSTTSAVTFVQEKTSLIDVFSKPANVKVWQPNIEYESGDLITFGTMGTLETGKLDNPMFKALKTHKSTDSFPSNVDGIWQLINVDAYSKKFVVKTFAVDFYFNRVGNMVNVYTPASKYDIGDRYDIMGAENIPLMKPEWLSGISAISIEQSSGGTFTGILSLQGDGHIIARGNNTKGTFYVGHYLVTNPAVWDAGVPDNGETE</sequence>
<reference evidence="1 2" key="1">
    <citation type="submission" date="2020-08" db="EMBL/GenBank/DDBJ databases">
        <title>Genome sequence of Weissella diestrammenae KACC 16890T.</title>
        <authorList>
            <person name="Hyun D.-W."/>
            <person name="Bae J.-W."/>
        </authorList>
    </citation>
    <scope>NUCLEOTIDE SEQUENCE [LARGE SCALE GENOMIC DNA]</scope>
    <source>
        <strain evidence="1 2">KACC 16890</strain>
    </source>
</reference>
<dbReference type="KEGG" id="wdi:H9L19_06860"/>
<evidence type="ECO:0000313" key="1">
    <source>
        <dbReference type="EMBL" id="QNN75088.1"/>
    </source>
</evidence>